<dbReference type="Gene3D" id="3.40.50.1820">
    <property type="entry name" value="alpha/beta hydrolase"/>
    <property type="match status" value="1"/>
</dbReference>
<evidence type="ECO:0000313" key="1">
    <source>
        <dbReference type="EMBL" id="MEQ2555040.1"/>
    </source>
</evidence>
<evidence type="ECO:0000313" key="2">
    <source>
        <dbReference type="Proteomes" id="UP001546774"/>
    </source>
</evidence>
<proteinExistence type="predicted"/>
<organism evidence="1 2">
    <name type="scientific">Lachnospira intestinalis</name>
    <dbReference type="NCBI Taxonomy" id="3133158"/>
    <lineage>
        <taxon>Bacteria</taxon>
        <taxon>Bacillati</taxon>
        <taxon>Bacillota</taxon>
        <taxon>Clostridia</taxon>
        <taxon>Lachnospirales</taxon>
        <taxon>Lachnospiraceae</taxon>
        <taxon>Lachnospira</taxon>
    </lineage>
</organism>
<gene>
    <name evidence="1" type="ORF">WMO37_08480</name>
</gene>
<sequence>MLTPLGELVEVNGHNMSVYTEGDGDKTFVFMSGSGTCSPILDFKSLYSLLSNEYKIAVVEKFGYGFSDVVDKNRDIDTILSETRMALDKAGIEPPYVLCPHSMSGLEALYWAQKYPEEVEAIVGLDMAVPDYYDEMNINIPIMRLGQYCAGLGITRWIPSLAESNAIKSGTLSQKEKEIYRAIFYQKTATVTMIDEAKAVKKNAGVVKEKGIPQVPMLLFISDGSGGTGFTKEKWRSIPKEYISNHNNASCIELDCPHYIHDYEYQRISEEIRSFIR</sequence>
<protein>
    <submittedName>
        <fullName evidence="1">Alpha/beta hydrolase</fullName>
    </submittedName>
</protein>
<name>A0ABV1H6E3_9FIRM</name>
<accession>A0ABV1H6E3</accession>
<keyword evidence="1" id="KW-0378">Hydrolase</keyword>
<dbReference type="GO" id="GO:0016787">
    <property type="term" value="F:hydrolase activity"/>
    <property type="evidence" value="ECO:0007669"/>
    <property type="project" value="UniProtKB-KW"/>
</dbReference>
<dbReference type="InterPro" id="IPR029058">
    <property type="entry name" value="AB_hydrolase_fold"/>
</dbReference>
<dbReference type="EMBL" id="JBBMFS010000006">
    <property type="protein sequence ID" value="MEQ2555040.1"/>
    <property type="molecule type" value="Genomic_DNA"/>
</dbReference>
<keyword evidence="2" id="KW-1185">Reference proteome</keyword>
<reference evidence="1" key="1">
    <citation type="submission" date="2024-03" db="EMBL/GenBank/DDBJ databases">
        <title>Human intestinal bacterial collection.</title>
        <authorList>
            <person name="Pauvert C."/>
            <person name="Hitch T.C.A."/>
            <person name="Clavel T."/>
        </authorList>
    </citation>
    <scope>NUCLEOTIDE SEQUENCE [LARGE SCALE GENOMIC DNA]</scope>
    <source>
        <strain evidence="1">CLA-AA-H89B</strain>
    </source>
</reference>
<comment type="caution">
    <text evidence="1">The sequence shown here is derived from an EMBL/GenBank/DDBJ whole genome shotgun (WGS) entry which is preliminary data.</text>
</comment>
<dbReference type="SUPFAM" id="SSF53474">
    <property type="entry name" value="alpha/beta-Hydrolases"/>
    <property type="match status" value="1"/>
</dbReference>
<dbReference type="Proteomes" id="UP001546774">
    <property type="component" value="Unassembled WGS sequence"/>
</dbReference>